<evidence type="ECO:0000256" key="4">
    <source>
        <dbReference type="ARBA" id="ARBA00023015"/>
    </source>
</evidence>
<keyword evidence="8" id="KW-1185">Reference proteome</keyword>
<dbReference type="PANTHER" id="PTHR11078">
    <property type="entry name" value="N UTILIZATION SUBSTANCE PROTEIN B-RELATED"/>
    <property type="match status" value="1"/>
</dbReference>
<dbReference type="Pfam" id="PF01029">
    <property type="entry name" value="NusB"/>
    <property type="match status" value="1"/>
</dbReference>
<keyword evidence="4" id="KW-0805">Transcription regulation</keyword>
<dbReference type="EMBL" id="SMGI01000003">
    <property type="protein sequence ID" value="TCK66650.1"/>
    <property type="molecule type" value="Genomic_DNA"/>
</dbReference>
<keyword evidence="5" id="KW-0804">Transcription</keyword>
<gene>
    <name evidence="7" type="ORF">DFQ05_1922</name>
</gene>
<evidence type="ECO:0000256" key="5">
    <source>
        <dbReference type="ARBA" id="ARBA00023163"/>
    </source>
</evidence>
<dbReference type="GO" id="GO:0003723">
    <property type="term" value="F:RNA binding"/>
    <property type="evidence" value="ECO:0007669"/>
    <property type="project" value="UniProtKB-KW"/>
</dbReference>
<evidence type="ECO:0000256" key="1">
    <source>
        <dbReference type="ARBA" id="ARBA00005952"/>
    </source>
</evidence>
<keyword evidence="3" id="KW-0694">RNA-binding</keyword>
<evidence type="ECO:0000313" key="8">
    <source>
        <dbReference type="Proteomes" id="UP000295714"/>
    </source>
</evidence>
<sequence>MLNRRHIRIKVMQSLFAFKGTESDDFKKDENFLFNSIDKMSDLYFAIMALLIEIQKKANSKLELSQKKLLATKEDKNPNRKFADNAVLEFISSNTMLKEIINKRKLNFWDLDFEYVDVIYKAIIDSELYKEYMSKGPSDLKEDKDFIIDIYSEIIAPNEKLFDYFEDKQLTWIDDLPVVNTAIVKKFSKLKLTKPETFLIPELYKDEDDKIFAKELLYKTLLNSSKFSEEISEKTTNWDAERLASLDGVLLQMALCEFQKFPSIPVKVTINEYLEIAKEYSTPKSSLFINGILDKIVKEYKSKNIHNKIGRGLME</sequence>
<dbReference type="Gene3D" id="1.10.940.10">
    <property type="entry name" value="NusB-like"/>
    <property type="match status" value="1"/>
</dbReference>
<protein>
    <submittedName>
        <fullName evidence="7">NusB antitermination factor</fullName>
    </submittedName>
</protein>
<dbReference type="SUPFAM" id="SSF48013">
    <property type="entry name" value="NusB-like"/>
    <property type="match status" value="1"/>
</dbReference>
<dbReference type="AlphaFoldDB" id="A0A4R1KQB3"/>
<name>A0A4R1KQB3_9FLAO</name>
<dbReference type="InterPro" id="IPR011605">
    <property type="entry name" value="NusB_fam"/>
</dbReference>
<evidence type="ECO:0000256" key="2">
    <source>
        <dbReference type="ARBA" id="ARBA00022814"/>
    </source>
</evidence>
<reference evidence="7 8" key="1">
    <citation type="journal article" date="2015" name="Stand. Genomic Sci.">
        <title>Genomic Encyclopedia of Bacterial and Archaeal Type Strains, Phase III: the genomes of soil and plant-associated and newly described type strains.</title>
        <authorList>
            <person name="Whitman W.B."/>
            <person name="Woyke T."/>
            <person name="Klenk H.P."/>
            <person name="Zhou Y."/>
            <person name="Lilburn T.G."/>
            <person name="Beck B.J."/>
            <person name="De Vos P."/>
            <person name="Vandamme P."/>
            <person name="Eisen J.A."/>
            <person name="Garrity G."/>
            <person name="Hugenholtz P."/>
            <person name="Kyrpides N.C."/>
        </authorList>
    </citation>
    <scope>NUCLEOTIDE SEQUENCE [LARGE SCALE GENOMIC DNA]</scope>
    <source>
        <strain evidence="7 8">CECT 8445</strain>
    </source>
</reference>
<evidence type="ECO:0000256" key="3">
    <source>
        <dbReference type="ARBA" id="ARBA00022884"/>
    </source>
</evidence>
<comment type="caution">
    <text evidence="7">The sequence shown here is derived from an EMBL/GenBank/DDBJ whole genome shotgun (WGS) entry which is preliminary data.</text>
</comment>
<organism evidence="7 8">
    <name type="scientific">Winogradskyella wandonensis</name>
    <dbReference type="NCBI Taxonomy" id="1442586"/>
    <lineage>
        <taxon>Bacteria</taxon>
        <taxon>Pseudomonadati</taxon>
        <taxon>Bacteroidota</taxon>
        <taxon>Flavobacteriia</taxon>
        <taxon>Flavobacteriales</taxon>
        <taxon>Flavobacteriaceae</taxon>
        <taxon>Winogradskyella</taxon>
    </lineage>
</organism>
<keyword evidence="2" id="KW-0889">Transcription antitermination</keyword>
<accession>A0A4R1KQB3</accession>
<dbReference type="InterPro" id="IPR035926">
    <property type="entry name" value="NusB-like_sf"/>
</dbReference>
<dbReference type="GO" id="GO:0005829">
    <property type="term" value="C:cytosol"/>
    <property type="evidence" value="ECO:0007669"/>
    <property type="project" value="TreeGrafter"/>
</dbReference>
<dbReference type="InterPro" id="IPR006027">
    <property type="entry name" value="NusB_RsmB_TIM44"/>
</dbReference>
<comment type="similarity">
    <text evidence="1">Belongs to the NusB family.</text>
</comment>
<dbReference type="GO" id="GO:0031564">
    <property type="term" value="P:transcription antitermination"/>
    <property type="evidence" value="ECO:0007669"/>
    <property type="project" value="UniProtKB-KW"/>
</dbReference>
<proteinExistence type="inferred from homology"/>
<dbReference type="NCBIfam" id="TIGR01951">
    <property type="entry name" value="nusB"/>
    <property type="match status" value="1"/>
</dbReference>
<evidence type="ECO:0000313" key="7">
    <source>
        <dbReference type="EMBL" id="TCK66650.1"/>
    </source>
</evidence>
<feature type="domain" description="NusB/RsmB/TIM44" evidence="6">
    <location>
        <begin position="205"/>
        <end position="298"/>
    </location>
</feature>
<evidence type="ECO:0000259" key="6">
    <source>
        <dbReference type="Pfam" id="PF01029"/>
    </source>
</evidence>
<dbReference type="GO" id="GO:0006353">
    <property type="term" value="P:DNA-templated transcription termination"/>
    <property type="evidence" value="ECO:0007669"/>
    <property type="project" value="InterPro"/>
</dbReference>
<dbReference type="PANTHER" id="PTHR11078:SF3">
    <property type="entry name" value="ANTITERMINATION NUSB DOMAIN-CONTAINING PROTEIN"/>
    <property type="match status" value="1"/>
</dbReference>
<dbReference type="Proteomes" id="UP000295714">
    <property type="component" value="Unassembled WGS sequence"/>
</dbReference>